<keyword evidence="11" id="KW-0472">Membrane</keyword>
<proteinExistence type="predicted"/>
<evidence type="ECO:0000256" key="8">
    <source>
        <dbReference type="ARBA" id="ARBA00023303"/>
    </source>
</evidence>
<dbReference type="Proteomes" id="UP000006906">
    <property type="component" value="Chromosome 17"/>
</dbReference>
<keyword evidence="9" id="KW-0040">ANK repeat</keyword>
<feature type="compositionally biased region" description="Basic and acidic residues" evidence="10">
    <location>
        <begin position="797"/>
        <end position="809"/>
    </location>
</feature>
<dbReference type="GeneID" id="5717284"/>
<name>A0A2K3CP03_CHLRE</name>
<feature type="transmembrane region" description="Helical" evidence="11">
    <location>
        <begin position="925"/>
        <end position="946"/>
    </location>
</feature>
<dbReference type="EMBL" id="CM008978">
    <property type="protein sequence ID" value="PNW70017.1"/>
    <property type="molecule type" value="Genomic_DNA"/>
</dbReference>
<dbReference type="InterPro" id="IPR030457">
    <property type="entry name" value="ELO_CS"/>
</dbReference>
<evidence type="ECO:0000256" key="3">
    <source>
        <dbReference type="ARBA" id="ARBA00022475"/>
    </source>
</evidence>
<feature type="transmembrane region" description="Helical" evidence="11">
    <location>
        <begin position="966"/>
        <end position="982"/>
    </location>
</feature>
<keyword evidence="7" id="KW-0406">Ion transport</keyword>
<dbReference type="SMART" id="SM00248">
    <property type="entry name" value="ANK"/>
    <property type="match status" value="5"/>
</dbReference>
<keyword evidence="5" id="KW-0677">Repeat</keyword>
<dbReference type="SUPFAM" id="SSF48403">
    <property type="entry name" value="Ankyrin repeat"/>
    <property type="match status" value="1"/>
</dbReference>
<organism evidence="12 13">
    <name type="scientific">Chlamydomonas reinhardtii</name>
    <name type="common">Chlamydomonas smithii</name>
    <dbReference type="NCBI Taxonomy" id="3055"/>
    <lineage>
        <taxon>Eukaryota</taxon>
        <taxon>Viridiplantae</taxon>
        <taxon>Chlorophyta</taxon>
        <taxon>core chlorophytes</taxon>
        <taxon>Chlorophyceae</taxon>
        <taxon>CS clade</taxon>
        <taxon>Chlamydomonadales</taxon>
        <taxon>Chlamydomonadaceae</taxon>
        <taxon>Chlamydomonas</taxon>
    </lineage>
</organism>
<evidence type="ECO:0000256" key="7">
    <source>
        <dbReference type="ARBA" id="ARBA00023065"/>
    </source>
</evidence>
<feature type="transmembrane region" description="Helical" evidence="11">
    <location>
        <begin position="325"/>
        <end position="346"/>
    </location>
</feature>
<dbReference type="PROSITE" id="PS01188">
    <property type="entry name" value="ELO"/>
    <property type="match status" value="1"/>
</dbReference>
<sequence length="1206" mass="126735">MDSARTSTARLKAMQPKQSGTSGLAAAKSNVVQQAKLMDSAGTAWHAVKYGNLEMITRLFPSQCNVYSKGPVGDNVFHIAMLLNTPSTLAIAKYLVKLYGKTLVNTPYQERKAESDSPGQYEGETALHIAIVNHDFDMVKFLVQNGADVRARAYGSFFQPGSAVYYGEFPLSFAACTGQKDIVSYLKRHGARVNHDRDQWGNTALHMCVSHDQPDMYDHLVEYCGASEHVQNNRSQTPLLLAASLGKVGMLQHIYSKRRRVAWAYGPVTSYSLSLREIDTVQNPGEYVPSAIETSVRKGHLEVLEDPLVRTLLATKWSRFGRTTFLVQVLAYLTYVLSQTFLVWLISDTKLWNSSERFAMEVIGVILGGLFFLVDVVDFAQWAAGVFRRRKLMKAASKYRPQLYPIPGERLETMTTQKSNFLTRLIASNRQNTQQQQQNTQQPIAEGAELQQQLQLEAAQQQQAMERGEVAAEGAAGAQGRWRRPAAAYSARALAAAGGAGLASVVIEEVLDEEAAGAGAVAGGLTASAAAALEAAAEAAPAGGAMISMQLASAPYSAAASGGAGSTCKPAAVGAGAAAAPYSAAALRPAAAGGGGGGDSDGEWHSTALCGGAGAGAGPVAEGTEGPQPGAPAAGGDVSPFATAVGAASAPPPPPPPPPPRPPAAAYGSMAAMQQLYSQLAASGGAGGGAAAGTAATLAALQQQVAALHHVRAAAAGGGGATYMGAGAQHAGGALGALSAMGGGGGGLMEPVDFVSVGLGPGPLGNMPGGLMGGGKNAFAAAQQAPKVTTMLRAPDAHAHDGTNRDGQPHGRTSNPNLSGINRAPSLGGSVGEGGEIRNRMRGGGGDNVSGGLPRAATRRQTTNIASAEPGTYDGAGGGGGDTAAAAADEEPQPDRTPTWLRHVQTLLHAYRGYVKRMIQDPIQFVHVFHHSATLVHFVIWASTYGGVGGGGPGGDSVRLLEFDDVVVSLMALSGWVSMLYYSRGVQAVGQLVVLLERCWWEVVKFVCLYFIANIGFTLAFYTCANGATSAIIGDADRMTALGLSMWDPMGNIGYGMISMVRFLYGEASYEGIAVVPNHRVKTAFATMYWLLYVAVVLLLLGNVMTAMIMYVYSNGWADAEKKWRLRWAQYVLRAEARMPAALQQRTRLGEVSYDPVLGTRVYNHVFEVVEDGREKEEERDAQVKALEAAIDKIRSGAKRDAAKRG</sequence>
<dbReference type="Pfam" id="PF12796">
    <property type="entry name" value="Ank_2"/>
    <property type="match status" value="2"/>
</dbReference>
<dbReference type="InterPro" id="IPR024862">
    <property type="entry name" value="TRPV"/>
</dbReference>
<feature type="region of interest" description="Disordered" evidence="10">
    <location>
        <begin position="1"/>
        <end position="24"/>
    </location>
</feature>
<evidence type="ECO:0000256" key="6">
    <source>
        <dbReference type="ARBA" id="ARBA00022837"/>
    </source>
</evidence>
<keyword evidence="11" id="KW-0812">Transmembrane</keyword>
<keyword evidence="13" id="KW-1185">Reference proteome</keyword>
<dbReference type="AlphaFoldDB" id="A0A2K3CP03"/>
<dbReference type="OrthoDB" id="7729168at2759"/>
<evidence type="ECO:0000256" key="2">
    <source>
        <dbReference type="ARBA" id="ARBA00022448"/>
    </source>
</evidence>
<keyword evidence="8" id="KW-0407">Ion channel</keyword>
<evidence type="ECO:0000256" key="4">
    <source>
        <dbReference type="ARBA" id="ARBA00022568"/>
    </source>
</evidence>
<dbReference type="InterPro" id="IPR036770">
    <property type="entry name" value="Ankyrin_rpt-contain_sf"/>
</dbReference>
<comment type="subcellular location">
    <subcellularLocation>
        <location evidence="1">Cell membrane</location>
        <topology evidence="1">Multi-pass membrane protein</topology>
    </subcellularLocation>
</comment>
<evidence type="ECO:0000256" key="1">
    <source>
        <dbReference type="ARBA" id="ARBA00004651"/>
    </source>
</evidence>
<dbReference type="ExpressionAtlas" id="A0A2K3CP03">
    <property type="expression patterns" value="baseline"/>
</dbReference>
<feature type="compositionally biased region" description="Low complexity" evidence="10">
    <location>
        <begin position="618"/>
        <end position="649"/>
    </location>
</feature>
<feature type="transmembrane region" description="Helical" evidence="11">
    <location>
        <begin position="358"/>
        <end position="384"/>
    </location>
</feature>
<accession>A0A2K3CP03</accession>
<feature type="transmembrane region" description="Helical" evidence="11">
    <location>
        <begin position="1003"/>
        <end position="1022"/>
    </location>
</feature>
<dbReference type="GO" id="GO:0005216">
    <property type="term" value="F:monoatomic ion channel activity"/>
    <property type="evidence" value="ECO:0000318"/>
    <property type="project" value="GO_Central"/>
</dbReference>
<evidence type="ECO:0000313" key="12">
    <source>
        <dbReference type="EMBL" id="PNW70017.1"/>
    </source>
</evidence>
<dbReference type="PANTHER" id="PTHR10582">
    <property type="entry name" value="TRANSIENT RECEPTOR POTENTIAL ION CHANNEL PROTEIN"/>
    <property type="match status" value="1"/>
</dbReference>
<dbReference type="KEGG" id="cre:CHLRE_17g702250v5"/>
<dbReference type="GO" id="GO:0005886">
    <property type="term" value="C:plasma membrane"/>
    <property type="evidence" value="ECO:0000318"/>
    <property type="project" value="GO_Central"/>
</dbReference>
<dbReference type="GO" id="GO:0098703">
    <property type="term" value="P:calcium ion import across plasma membrane"/>
    <property type="evidence" value="ECO:0000318"/>
    <property type="project" value="GO_Central"/>
</dbReference>
<feature type="region of interest" description="Disordered" evidence="10">
    <location>
        <begin position="797"/>
        <end position="897"/>
    </location>
</feature>
<keyword evidence="4" id="KW-0109">Calcium transport</keyword>
<keyword evidence="3" id="KW-1003">Cell membrane</keyword>
<evidence type="ECO:0000313" key="13">
    <source>
        <dbReference type="Proteomes" id="UP000006906"/>
    </source>
</evidence>
<dbReference type="Gene3D" id="1.25.40.20">
    <property type="entry name" value="Ankyrin repeat-containing domain"/>
    <property type="match status" value="1"/>
</dbReference>
<feature type="repeat" description="ANK" evidence="9">
    <location>
        <begin position="166"/>
        <end position="198"/>
    </location>
</feature>
<evidence type="ECO:0000256" key="9">
    <source>
        <dbReference type="PROSITE-ProRule" id="PRU00023"/>
    </source>
</evidence>
<protein>
    <submittedName>
        <fullName evidence="12">Uncharacterized protein</fullName>
    </submittedName>
</protein>
<gene>
    <name evidence="12" type="ORF">CHLRE_17g702250v5</name>
</gene>
<keyword evidence="6" id="KW-0106">Calcium</keyword>
<dbReference type="PROSITE" id="PS50297">
    <property type="entry name" value="ANK_REP_REGION"/>
    <property type="match status" value="2"/>
</dbReference>
<dbReference type="PROSITE" id="PS50088">
    <property type="entry name" value="ANK_REPEAT"/>
    <property type="match status" value="2"/>
</dbReference>
<keyword evidence="11" id="KW-1133">Transmembrane helix</keyword>
<dbReference type="InParanoid" id="A0A2K3CP03"/>
<dbReference type="PANTHER" id="PTHR10582:SF2">
    <property type="entry name" value="INACTIVE"/>
    <property type="match status" value="1"/>
</dbReference>
<evidence type="ECO:0000256" key="10">
    <source>
        <dbReference type="SAM" id="MobiDB-lite"/>
    </source>
</evidence>
<evidence type="ECO:0000256" key="11">
    <source>
        <dbReference type="SAM" id="Phobius"/>
    </source>
</evidence>
<feature type="region of interest" description="Disordered" evidence="10">
    <location>
        <begin position="590"/>
        <end position="666"/>
    </location>
</feature>
<evidence type="ECO:0000256" key="5">
    <source>
        <dbReference type="ARBA" id="ARBA00022737"/>
    </source>
</evidence>
<reference evidence="12 13" key="1">
    <citation type="journal article" date="2007" name="Science">
        <title>The Chlamydomonas genome reveals the evolution of key animal and plant functions.</title>
        <authorList>
            <person name="Merchant S.S."/>
            <person name="Prochnik S.E."/>
            <person name="Vallon O."/>
            <person name="Harris E.H."/>
            <person name="Karpowicz S.J."/>
            <person name="Witman G.B."/>
            <person name="Terry A."/>
            <person name="Salamov A."/>
            <person name="Fritz-Laylin L.K."/>
            <person name="Marechal-Drouard L."/>
            <person name="Marshall W.F."/>
            <person name="Qu L.H."/>
            <person name="Nelson D.R."/>
            <person name="Sanderfoot A.A."/>
            <person name="Spalding M.H."/>
            <person name="Kapitonov V.V."/>
            <person name="Ren Q."/>
            <person name="Ferris P."/>
            <person name="Lindquist E."/>
            <person name="Shapiro H."/>
            <person name="Lucas S.M."/>
            <person name="Grimwood J."/>
            <person name="Schmutz J."/>
            <person name="Cardol P."/>
            <person name="Cerutti H."/>
            <person name="Chanfreau G."/>
            <person name="Chen C.L."/>
            <person name="Cognat V."/>
            <person name="Croft M.T."/>
            <person name="Dent R."/>
            <person name="Dutcher S."/>
            <person name="Fernandez E."/>
            <person name="Fukuzawa H."/>
            <person name="Gonzalez-Ballester D."/>
            <person name="Gonzalez-Halphen D."/>
            <person name="Hallmann A."/>
            <person name="Hanikenne M."/>
            <person name="Hippler M."/>
            <person name="Inwood W."/>
            <person name="Jabbari K."/>
            <person name="Kalanon M."/>
            <person name="Kuras R."/>
            <person name="Lefebvre P.A."/>
            <person name="Lemaire S.D."/>
            <person name="Lobanov A.V."/>
            <person name="Lohr M."/>
            <person name="Manuell A."/>
            <person name="Meier I."/>
            <person name="Mets L."/>
            <person name="Mittag M."/>
            <person name="Mittelmeier T."/>
            <person name="Moroney J.V."/>
            <person name="Moseley J."/>
            <person name="Napoli C."/>
            <person name="Nedelcu A.M."/>
            <person name="Niyogi K."/>
            <person name="Novoselov S.V."/>
            <person name="Paulsen I.T."/>
            <person name="Pazour G."/>
            <person name="Purton S."/>
            <person name="Ral J.P."/>
            <person name="Riano-Pachon D.M."/>
            <person name="Riekhof W."/>
            <person name="Rymarquis L."/>
            <person name="Schroda M."/>
            <person name="Stern D."/>
            <person name="Umen J."/>
            <person name="Willows R."/>
            <person name="Wilson N."/>
            <person name="Zimmer S.L."/>
            <person name="Allmer J."/>
            <person name="Balk J."/>
            <person name="Bisova K."/>
            <person name="Chen C.J."/>
            <person name="Elias M."/>
            <person name="Gendler K."/>
            <person name="Hauser C."/>
            <person name="Lamb M.R."/>
            <person name="Ledford H."/>
            <person name="Long J.C."/>
            <person name="Minagawa J."/>
            <person name="Page M.D."/>
            <person name="Pan J."/>
            <person name="Pootakham W."/>
            <person name="Roje S."/>
            <person name="Rose A."/>
            <person name="Stahlberg E."/>
            <person name="Terauchi A.M."/>
            <person name="Yang P."/>
            <person name="Ball S."/>
            <person name="Bowler C."/>
            <person name="Dieckmann C.L."/>
            <person name="Gladyshev V.N."/>
            <person name="Green P."/>
            <person name="Jorgensen R."/>
            <person name="Mayfield S."/>
            <person name="Mueller-Roeber B."/>
            <person name="Rajamani S."/>
            <person name="Sayre R.T."/>
            <person name="Brokstein P."/>
            <person name="Dubchak I."/>
            <person name="Goodstein D."/>
            <person name="Hornick L."/>
            <person name="Huang Y.W."/>
            <person name="Jhaveri J."/>
            <person name="Luo Y."/>
            <person name="Martinez D."/>
            <person name="Ngau W.C."/>
            <person name="Otillar B."/>
            <person name="Poliakov A."/>
            <person name="Porter A."/>
            <person name="Szajkowski L."/>
            <person name="Werner G."/>
            <person name="Zhou K."/>
            <person name="Grigoriev I.V."/>
            <person name="Rokhsar D.S."/>
            <person name="Grossman A.R."/>
        </authorList>
    </citation>
    <scope>NUCLEOTIDE SEQUENCE [LARGE SCALE GENOMIC DNA]</scope>
    <source>
        <strain evidence="13">CC-503</strain>
    </source>
</reference>
<feature type="compositionally biased region" description="Polar residues" evidence="10">
    <location>
        <begin position="811"/>
        <end position="820"/>
    </location>
</feature>
<dbReference type="PaxDb" id="3055-EDP04866"/>
<dbReference type="RefSeq" id="XP_042914397.1">
    <property type="nucleotide sequence ID" value="XM_043071938.1"/>
</dbReference>
<feature type="compositionally biased region" description="Pro residues" evidence="10">
    <location>
        <begin position="650"/>
        <end position="663"/>
    </location>
</feature>
<dbReference type="Gramene" id="PNW70017">
    <property type="protein sequence ID" value="PNW70017"/>
    <property type="gene ID" value="CHLRE_17g702250v5"/>
</dbReference>
<feature type="transmembrane region" description="Helical" evidence="11">
    <location>
        <begin position="1090"/>
        <end position="1113"/>
    </location>
</feature>
<dbReference type="InterPro" id="IPR002110">
    <property type="entry name" value="Ankyrin_rpt"/>
</dbReference>
<keyword evidence="2" id="KW-0813">Transport</keyword>
<feature type="repeat" description="ANK" evidence="9">
    <location>
        <begin position="122"/>
        <end position="154"/>
    </location>
</feature>